<dbReference type="InterPro" id="IPR002347">
    <property type="entry name" value="SDR_fam"/>
</dbReference>
<keyword evidence="3" id="KW-0472">Membrane</keyword>
<dbReference type="GO" id="GO:0008202">
    <property type="term" value="P:steroid metabolic process"/>
    <property type="evidence" value="ECO:0007669"/>
    <property type="project" value="TreeGrafter"/>
</dbReference>
<name>A0A8X6NB13_NEPPI</name>
<evidence type="ECO:0000256" key="3">
    <source>
        <dbReference type="SAM" id="Phobius"/>
    </source>
</evidence>
<dbReference type="EMBL" id="BMAW01102332">
    <property type="protein sequence ID" value="GFT03733.1"/>
    <property type="molecule type" value="Genomic_DNA"/>
</dbReference>
<evidence type="ECO:0000313" key="4">
    <source>
        <dbReference type="EMBL" id="GFT03733.1"/>
    </source>
</evidence>
<gene>
    <name evidence="4" type="primary">BDH1</name>
    <name evidence="4" type="ORF">NPIL_644721</name>
</gene>
<protein>
    <submittedName>
        <fullName evidence="4">Uncharacterized protein</fullName>
    </submittedName>
</protein>
<proteinExistence type="inferred from homology"/>
<dbReference type="PROSITE" id="PS00061">
    <property type="entry name" value="ADH_SHORT"/>
    <property type="match status" value="1"/>
</dbReference>
<dbReference type="SUPFAM" id="SSF51735">
    <property type="entry name" value="NAD(P)-binding Rossmann-fold domains"/>
    <property type="match status" value="1"/>
</dbReference>
<dbReference type="PANTHER" id="PTHR43313:SF36">
    <property type="entry name" value="D-BETA-HYDROXYBUTYRATE DEHYDROGENASE, MITOCHONDRIAL"/>
    <property type="match status" value="1"/>
</dbReference>
<evidence type="ECO:0000256" key="2">
    <source>
        <dbReference type="RuleBase" id="RU000363"/>
    </source>
</evidence>
<keyword evidence="5" id="KW-1185">Reference proteome</keyword>
<keyword evidence="3" id="KW-0812">Transmembrane</keyword>
<comment type="caution">
    <text evidence="4">The sequence shown here is derived from an EMBL/GenBank/DDBJ whole genome shotgun (WGS) entry which is preliminary data.</text>
</comment>
<evidence type="ECO:0000313" key="5">
    <source>
        <dbReference type="Proteomes" id="UP000887013"/>
    </source>
</evidence>
<keyword evidence="1" id="KW-0560">Oxidoreductase</keyword>
<dbReference type="Proteomes" id="UP000887013">
    <property type="component" value="Unassembled WGS sequence"/>
</dbReference>
<dbReference type="InterPro" id="IPR036291">
    <property type="entry name" value="NAD(P)-bd_dom_sf"/>
</dbReference>
<accession>A0A8X6NB13</accession>
<dbReference type="InterPro" id="IPR020904">
    <property type="entry name" value="Sc_DH/Rdtase_CS"/>
</dbReference>
<dbReference type="PRINTS" id="PR00080">
    <property type="entry name" value="SDRFAMILY"/>
</dbReference>
<organism evidence="4 5">
    <name type="scientific">Nephila pilipes</name>
    <name type="common">Giant wood spider</name>
    <name type="synonym">Nephila maculata</name>
    <dbReference type="NCBI Taxonomy" id="299642"/>
    <lineage>
        <taxon>Eukaryota</taxon>
        <taxon>Metazoa</taxon>
        <taxon>Ecdysozoa</taxon>
        <taxon>Arthropoda</taxon>
        <taxon>Chelicerata</taxon>
        <taxon>Arachnida</taxon>
        <taxon>Araneae</taxon>
        <taxon>Araneomorphae</taxon>
        <taxon>Entelegynae</taxon>
        <taxon>Araneoidea</taxon>
        <taxon>Nephilidae</taxon>
        <taxon>Nephila</taxon>
    </lineage>
</organism>
<dbReference type="GO" id="GO:0016491">
    <property type="term" value="F:oxidoreductase activity"/>
    <property type="evidence" value="ECO:0007669"/>
    <property type="project" value="UniProtKB-KW"/>
</dbReference>
<dbReference type="OrthoDB" id="294295at2759"/>
<comment type="similarity">
    <text evidence="2">Belongs to the short-chain dehydrogenases/reductases (SDR) family.</text>
</comment>
<evidence type="ECO:0000256" key="1">
    <source>
        <dbReference type="ARBA" id="ARBA00023002"/>
    </source>
</evidence>
<reference evidence="4" key="1">
    <citation type="submission" date="2020-08" db="EMBL/GenBank/DDBJ databases">
        <title>Multicomponent nature underlies the extraordinary mechanical properties of spider dragline silk.</title>
        <authorList>
            <person name="Kono N."/>
            <person name="Nakamura H."/>
            <person name="Mori M."/>
            <person name="Yoshida Y."/>
            <person name="Ohtoshi R."/>
            <person name="Malay A.D."/>
            <person name="Moran D.A.P."/>
            <person name="Tomita M."/>
            <person name="Numata K."/>
            <person name="Arakawa K."/>
        </authorList>
    </citation>
    <scope>NUCLEOTIDE SEQUENCE</scope>
</reference>
<dbReference type="PANTHER" id="PTHR43313">
    <property type="entry name" value="SHORT-CHAIN DEHYDROGENASE/REDUCTASE FAMILY 9C"/>
    <property type="match status" value="1"/>
</dbReference>
<sequence>MEWETTLFFATKQQYTAMDAYVVLLAGALIALAIWLTKGRTFISPDGVSVFISGCDTGIGNRLAVLFAGMGCQVFAGCLDPVTAKSSLPDTVRIVRLDVTDEDSVLEAVATIQNILEEEKMELWALVNNAGVCVYGLYEWQTSQQRDRQVQVNLLGTMRLTRACLPLLQKSKGRIITMSSVNGSIAYPGLVTYSATKFALEGFNNALRTEVGPQYGIRVITIQPGDYARITSIMSQHRRNMEEMWDAMSFTQQEQCSEYFQKYHQRVLQNYGLTSPTSWEGSPLLHDMKDAVLGENPSNKYLSAPFIHRLVYRLMILVPQSWTDFVLIKLVHYIHKSDESKQNGH</sequence>
<keyword evidence="3" id="KW-1133">Transmembrane helix</keyword>
<dbReference type="Pfam" id="PF00106">
    <property type="entry name" value="adh_short"/>
    <property type="match status" value="1"/>
</dbReference>
<dbReference type="Gene3D" id="3.40.50.720">
    <property type="entry name" value="NAD(P)-binding Rossmann-like Domain"/>
    <property type="match status" value="1"/>
</dbReference>
<dbReference type="PRINTS" id="PR00081">
    <property type="entry name" value="GDHRDH"/>
</dbReference>
<feature type="transmembrane region" description="Helical" evidence="3">
    <location>
        <begin position="20"/>
        <end position="37"/>
    </location>
</feature>
<dbReference type="AlphaFoldDB" id="A0A8X6NB13"/>